<dbReference type="AlphaFoldDB" id="A0A3Q7HK08"/>
<protein>
    <submittedName>
        <fullName evidence="1">Uncharacterized protein</fullName>
    </submittedName>
</protein>
<dbReference type="STRING" id="4081.A0A3Q7HK08"/>
<evidence type="ECO:0000313" key="2">
    <source>
        <dbReference type="Proteomes" id="UP000004994"/>
    </source>
</evidence>
<dbReference type="Gene3D" id="2.130.10.10">
    <property type="entry name" value="YVTN repeat-like/Quinoprotein amine dehydrogenase"/>
    <property type="match status" value="1"/>
</dbReference>
<dbReference type="InterPro" id="IPR051246">
    <property type="entry name" value="WDR48"/>
</dbReference>
<reference evidence="1" key="1">
    <citation type="journal article" date="2012" name="Nature">
        <title>The tomato genome sequence provides insights into fleshy fruit evolution.</title>
        <authorList>
            <consortium name="Tomato Genome Consortium"/>
        </authorList>
    </citation>
    <scope>NUCLEOTIDE SEQUENCE [LARGE SCALE GENOMIC DNA]</scope>
    <source>
        <strain evidence="1">cv. Heinz 1706</strain>
    </source>
</reference>
<dbReference type="SMART" id="SM00320">
    <property type="entry name" value="WD40"/>
    <property type="match status" value="1"/>
</dbReference>
<dbReference type="PANTHER" id="PTHR19862">
    <property type="entry name" value="WD REPEAT-CONTAINING PROTEIN 48"/>
    <property type="match status" value="1"/>
</dbReference>
<reference evidence="1" key="2">
    <citation type="submission" date="2019-01" db="UniProtKB">
        <authorList>
            <consortium name="EnsemblPlants"/>
        </authorList>
    </citation>
    <scope>IDENTIFICATION</scope>
    <source>
        <strain evidence="1">cv. Heinz 1706</strain>
    </source>
</reference>
<keyword evidence="2" id="KW-1185">Reference proteome</keyword>
<sequence>MVEDGFGYIALNFTLPLMIRLWDLGQQRCVHSYAVHTDSVWALASTPTFSHVYSGGRDLSLYLTDLATRESVLLCTKDHPILQLALHGDSMWVATTDSSLHKWPAEVHNLHKVFERGGSFLAGNLSFSRARVSIEGSTPVS</sequence>
<dbReference type="InterPro" id="IPR015943">
    <property type="entry name" value="WD40/YVTN_repeat-like_dom_sf"/>
</dbReference>
<dbReference type="PANTHER" id="PTHR19862:SF14">
    <property type="entry name" value="WD REPEAT-CONTAINING PROTEIN 48"/>
    <property type="match status" value="1"/>
</dbReference>
<dbReference type="InParanoid" id="A0A3Q7HK08"/>
<dbReference type="SUPFAM" id="SSF50978">
    <property type="entry name" value="WD40 repeat-like"/>
    <property type="match status" value="1"/>
</dbReference>
<dbReference type="OMA" id="WGLLKHC"/>
<dbReference type="InterPro" id="IPR036322">
    <property type="entry name" value="WD40_repeat_dom_sf"/>
</dbReference>
<evidence type="ECO:0000313" key="1">
    <source>
        <dbReference type="EnsemblPlants" id="Solyc08g023593.1.1"/>
    </source>
</evidence>
<accession>A0A3Q7HK08</accession>
<proteinExistence type="predicted"/>
<organism evidence="1">
    <name type="scientific">Solanum lycopersicum</name>
    <name type="common">Tomato</name>
    <name type="synonym">Lycopersicon esculentum</name>
    <dbReference type="NCBI Taxonomy" id="4081"/>
    <lineage>
        <taxon>Eukaryota</taxon>
        <taxon>Viridiplantae</taxon>
        <taxon>Streptophyta</taxon>
        <taxon>Embryophyta</taxon>
        <taxon>Tracheophyta</taxon>
        <taxon>Spermatophyta</taxon>
        <taxon>Magnoliopsida</taxon>
        <taxon>eudicotyledons</taxon>
        <taxon>Gunneridae</taxon>
        <taxon>Pentapetalae</taxon>
        <taxon>asterids</taxon>
        <taxon>lamiids</taxon>
        <taxon>Solanales</taxon>
        <taxon>Solanaceae</taxon>
        <taxon>Solanoideae</taxon>
        <taxon>Solaneae</taxon>
        <taxon>Solanum</taxon>
        <taxon>Solanum subgen. Lycopersicon</taxon>
    </lineage>
</organism>
<dbReference type="Gramene" id="Solyc08g023593.1.1">
    <property type="protein sequence ID" value="Solyc08g023593.1.1"/>
    <property type="gene ID" value="Solyc08g023593.1"/>
</dbReference>
<dbReference type="Proteomes" id="UP000004994">
    <property type="component" value="Chromosome 8"/>
</dbReference>
<dbReference type="EnsemblPlants" id="Solyc08g023593.1.1">
    <property type="protein sequence ID" value="Solyc08g023593.1.1"/>
    <property type="gene ID" value="Solyc08g023593.1"/>
</dbReference>
<name>A0A3Q7HK08_SOLLC</name>
<dbReference type="InterPro" id="IPR001680">
    <property type="entry name" value="WD40_rpt"/>
</dbReference>